<evidence type="ECO:0000259" key="1">
    <source>
        <dbReference type="Pfam" id="PF13193"/>
    </source>
</evidence>
<dbReference type="AlphaFoldDB" id="A0A5A7MN82"/>
<reference evidence="2 3" key="1">
    <citation type="submission" date="2019-09" db="EMBL/GenBank/DDBJ databases">
        <title>NBRP : Genome information of microbial organism related human and environment.</title>
        <authorList>
            <person name="Hattori M."/>
            <person name="Oshima K."/>
            <person name="Inaba H."/>
            <person name="Suda W."/>
            <person name="Sakamoto M."/>
            <person name="Iino T."/>
            <person name="Kitahara M."/>
            <person name="Oshida Y."/>
            <person name="Iida T."/>
            <person name="Kudo T."/>
            <person name="Itoh T."/>
            <person name="Ohkuma M."/>
        </authorList>
    </citation>
    <scope>NUCLEOTIDE SEQUENCE [LARGE SCALE GENOMIC DNA]</scope>
    <source>
        <strain evidence="2 3">Hi-2</strain>
    </source>
</reference>
<dbReference type="Pfam" id="PF13193">
    <property type="entry name" value="AMP-binding_C"/>
    <property type="match status" value="1"/>
</dbReference>
<dbReference type="EMBL" id="BKCL01000002">
    <property type="protein sequence ID" value="GEQ97306.1"/>
    <property type="molecule type" value="Genomic_DNA"/>
</dbReference>
<dbReference type="Proteomes" id="UP000322084">
    <property type="component" value="Unassembled WGS sequence"/>
</dbReference>
<comment type="caution">
    <text evidence="2">The sequence shown here is derived from an EMBL/GenBank/DDBJ whole genome shotgun (WGS) entry which is preliminary data.</text>
</comment>
<proteinExistence type="predicted"/>
<dbReference type="SUPFAM" id="SSF56801">
    <property type="entry name" value="Acetyl-CoA synthetase-like"/>
    <property type="match status" value="1"/>
</dbReference>
<organism evidence="2 3">
    <name type="scientific">Iodidimonas gelatinilytica</name>
    <dbReference type="NCBI Taxonomy" id="1236966"/>
    <lineage>
        <taxon>Bacteria</taxon>
        <taxon>Pseudomonadati</taxon>
        <taxon>Pseudomonadota</taxon>
        <taxon>Alphaproteobacteria</taxon>
        <taxon>Iodidimonadales</taxon>
        <taxon>Iodidimonadaceae</taxon>
        <taxon>Iodidimonas</taxon>
    </lineage>
</organism>
<accession>A0A5A7MN82</accession>
<dbReference type="InterPro" id="IPR045851">
    <property type="entry name" value="AMP-bd_C_sf"/>
</dbReference>
<protein>
    <recommendedName>
        <fullName evidence="1">AMP-binding enzyme C-terminal domain-containing protein</fullName>
    </recommendedName>
</protein>
<gene>
    <name evidence="2" type="ORF">JCM17844_09430</name>
</gene>
<evidence type="ECO:0000313" key="2">
    <source>
        <dbReference type="EMBL" id="GEQ97306.1"/>
    </source>
</evidence>
<dbReference type="Gene3D" id="3.30.300.30">
    <property type="match status" value="1"/>
</dbReference>
<sequence length="66" mass="7806">MAYVVPRVAGLGEDDIRRHCEDHLTNYKRPRHYVLVEELPKSPVGKLLRRALREEARQHFGVDKRQ</sequence>
<evidence type="ECO:0000313" key="3">
    <source>
        <dbReference type="Proteomes" id="UP000322084"/>
    </source>
</evidence>
<feature type="domain" description="AMP-binding enzyme C-terminal" evidence="1">
    <location>
        <begin position="1"/>
        <end position="46"/>
    </location>
</feature>
<dbReference type="InterPro" id="IPR025110">
    <property type="entry name" value="AMP-bd_C"/>
</dbReference>
<name>A0A5A7MN82_9PROT</name>